<sequence>MASVISDRSLASSKILIAGGFGVGKTTLIGAVSEIEPLRTEAVVTSASAHVDDLSRTAGKSHTTVAMDFGRITLAEDLVLYLFGTPGQERFWFMWDDLARGAIGAVVLVDSRRLVDCFAAIDYFEQRRLPFVIALNPFDGQLPHSPEEVRAALRIGPDVPVVVADARHRDDCVLALISTVERAFHLHCRTGQPAA</sequence>
<dbReference type="Proteomes" id="UP000317881">
    <property type="component" value="Unassembled WGS sequence"/>
</dbReference>
<keyword evidence="3" id="KW-0378">Hydrolase</keyword>
<evidence type="ECO:0000313" key="6">
    <source>
        <dbReference type="Proteomes" id="UP000317881"/>
    </source>
</evidence>
<dbReference type="EMBL" id="BJND01000075">
    <property type="protein sequence ID" value="GEC09548.1"/>
    <property type="molecule type" value="Genomic_DNA"/>
</dbReference>
<dbReference type="SUPFAM" id="SSF52540">
    <property type="entry name" value="P-loop containing nucleoside triphosphate hydrolases"/>
    <property type="match status" value="1"/>
</dbReference>
<dbReference type="Gene3D" id="3.40.50.300">
    <property type="entry name" value="P-loop containing nucleotide triphosphate hydrolases"/>
    <property type="match status" value="1"/>
</dbReference>
<dbReference type="GO" id="GO:0016787">
    <property type="term" value="F:hydrolase activity"/>
    <property type="evidence" value="ECO:0007669"/>
    <property type="project" value="UniProtKB-KW"/>
</dbReference>
<keyword evidence="4" id="KW-0342">GTP-binding</keyword>
<keyword evidence="5" id="KW-0067">ATP-binding</keyword>
<dbReference type="InterPro" id="IPR052705">
    <property type="entry name" value="Gliding_Motility_GTPase"/>
</dbReference>
<proteinExistence type="inferred from homology"/>
<dbReference type="GO" id="GO:0005524">
    <property type="term" value="F:ATP binding"/>
    <property type="evidence" value="ECO:0007669"/>
    <property type="project" value="UniProtKB-KW"/>
</dbReference>
<evidence type="ECO:0000313" key="5">
    <source>
        <dbReference type="EMBL" id="GEC09548.1"/>
    </source>
</evidence>
<name>A0A4Y3VTH7_9ACTN</name>
<protein>
    <submittedName>
        <fullName evidence="5">ATP-binding protein</fullName>
    </submittedName>
</protein>
<accession>A0A4Y3VTH7</accession>
<dbReference type="PANTHER" id="PTHR42708">
    <property type="entry name" value="ATP/GTP-BINDING PROTEIN-RELATED"/>
    <property type="match status" value="1"/>
</dbReference>
<organism evidence="5 6">
    <name type="scientific">Streptomyces spinoverrucosus</name>
    <dbReference type="NCBI Taxonomy" id="284043"/>
    <lineage>
        <taxon>Bacteria</taxon>
        <taxon>Bacillati</taxon>
        <taxon>Actinomycetota</taxon>
        <taxon>Actinomycetes</taxon>
        <taxon>Kitasatosporales</taxon>
        <taxon>Streptomycetaceae</taxon>
        <taxon>Streptomyces</taxon>
    </lineage>
</organism>
<evidence type="ECO:0000256" key="4">
    <source>
        <dbReference type="ARBA" id="ARBA00023134"/>
    </source>
</evidence>
<evidence type="ECO:0000256" key="1">
    <source>
        <dbReference type="ARBA" id="ARBA00005290"/>
    </source>
</evidence>
<dbReference type="InterPro" id="IPR004130">
    <property type="entry name" value="Gpn"/>
</dbReference>
<keyword evidence="6" id="KW-1185">Reference proteome</keyword>
<comment type="caution">
    <text evidence="5">The sequence shown here is derived from an EMBL/GenBank/DDBJ whole genome shotgun (WGS) entry which is preliminary data.</text>
</comment>
<dbReference type="GO" id="GO:0005525">
    <property type="term" value="F:GTP binding"/>
    <property type="evidence" value="ECO:0007669"/>
    <property type="project" value="UniProtKB-KW"/>
</dbReference>
<evidence type="ECO:0000256" key="2">
    <source>
        <dbReference type="ARBA" id="ARBA00022741"/>
    </source>
</evidence>
<dbReference type="AlphaFoldDB" id="A0A4Y3VTH7"/>
<dbReference type="InterPro" id="IPR027417">
    <property type="entry name" value="P-loop_NTPase"/>
</dbReference>
<gene>
    <name evidence="5" type="ORF">SSP24_72030</name>
</gene>
<keyword evidence="2" id="KW-0547">Nucleotide-binding</keyword>
<dbReference type="CDD" id="cd00882">
    <property type="entry name" value="Ras_like_GTPase"/>
    <property type="match status" value="1"/>
</dbReference>
<comment type="similarity">
    <text evidence="1">Belongs to the GPN-loop GTPase family.</text>
</comment>
<reference evidence="5 6" key="1">
    <citation type="submission" date="2019-06" db="EMBL/GenBank/DDBJ databases">
        <title>Whole genome shotgun sequence of Streptomyces spinoverrucosus NBRC 14228.</title>
        <authorList>
            <person name="Hosoyama A."/>
            <person name="Uohara A."/>
            <person name="Ohji S."/>
            <person name="Ichikawa N."/>
        </authorList>
    </citation>
    <scope>NUCLEOTIDE SEQUENCE [LARGE SCALE GENOMIC DNA]</scope>
    <source>
        <strain evidence="5 6">NBRC 14228</strain>
    </source>
</reference>
<dbReference type="Pfam" id="PF03029">
    <property type="entry name" value="ATP_bind_1"/>
    <property type="match status" value="1"/>
</dbReference>
<dbReference type="PANTHER" id="PTHR42708:SF1">
    <property type="entry name" value="GLIDING MOTILITY PROTEIN MGLA"/>
    <property type="match status" value="1"/>
</dbReference>
<evidence type="ECO:0000256" key="3">
    <source>
        <dbReference type="ARBA" id="ARBA00022801"/>
    </source>
</evidence>